<feature type="non-terminal residue" evidence="2">
    <location>
        <position position="1"/>
    </location>
</feature>
<dbReference type="AlphaFoldDB" id="A0A0C1RDR6"/>
<organism evidence="2">
    <name type="scientific">Tolypothrix bouteillei VB521301</name>
    <dbReference type="NCBI Taxonomy" id="1479485"/>
    <lineage>
        <taxon>Bacteria</taxon>
        <taxon>Bacillati</taxon>
        <taxon>Cyanobacteriota</taxon>
        <taxon>Cyanophyceae</taxon>
        <taxon>Nostocales</taxon>
        <taxon>Tolypothrichaceae</taxon>
        <taxon>Tolypothrix</taxon>
    </lineage>
</organism>
<dbReference type="Pfam" id="PF12770">
    <property type="entry name" value="CHAT"/>
    <property type="match status" value="1"/>
</dbReference>
<dbReference type="InterPro" id="IPR024983">
    <property type="entry name" value="CHAT_dom"/>
</dbReference>
<dbReference type="STRING" id="1479485.DA73_0201940"/>
<feature type="domain" description="CHAT" evidence="1">
    <location>
        <begin position="55"/>
        <end position="323"/>
    </location>
</feature>
<evidence type="ECO:0000313" key="2">
    <source>
        <dbReference type="EMBL" id="KIE13778.1"/>
    </source>
</evidence>
<dbReference type="EMBL" id="JHEG02000007">
    <property type="protein sequence ID" value="KIE13778.1"/>
    <property type="molecule type" value="Genomic_DNA"/>
</dbReference>
<sequence>PLQEKSSTNSQDTVSINLPPTTTRKIVAVQRVKELFIKAEDIASIVFTSDILTVLESIKPLTIALYSTDVKVPYEAISGPDGPIFSKYVVGRLTGIDAYDTSLITAYSMLYAHNLQRQEYLNTLFCLADLPSLEKLDLKKEEQLIRESLENERFKIELLDKTEDLTKEKLIEKLGGIVHIFHYAGHGFENVQQPQRSGITLWDLESENYTSLNSLEIKYRVKLGAHPLVFINSCFSSGNNRIQSSEGEKKLSDINDNIENKNNRTNSMTSEAGQQIMGVSSSFLHIGAAAVMAPPWQIYDSSAILYAYHWYRYLQQGCSIGEAALLSKIDSLSDMYDLKTIDYNVANYLIYGNPGLRLYPFQRLIEEYPETALRLMRLKNIT</sequence>
<name>A0A0C1RDR6_9CYAN</name>
<reference evidence="2" key="1">
    <citation type="journal article" date="2015" name="Genome Announc.">
        <title>Draft Genome Sequence of Tolypothrix boutellei Strain VB521301.</title>
        <authorList>
            <person name="Chandrababunaidu M.M."/>
            <person name="Singh D."/>
            <person name="Sen D."/>
            <person name="Bhan S."/>
            <person name="Das S."/>
            <person name="Gupta A."/>
            <person name="Adhikary S.P."/>
            <person name="Tripathy S."/>
        </authorList>
    </citation>
    <scope>NUCLEOTIDE SEQUENCE</scope>
    <source>
        <strain evidence="2">VB521301</strain>
    </source>
</reference>
<evidence type="ECO:0000259" key="1">
    <source>
        <dbReference type="Pfam" id="PF12770"/>
    </source>
</evidence>
<accession>A0A0C1RDR6</accession>
<proteinExistence type="predicted"/>
<comment type="caution">
    <text evidence="2">The sequence shown here is derived from an EMBL/GenBank/DDBJ whole genome shotgun (WGS) entry which is preliminary data.</text>
</comment>
<gene>
    <name evidence="2" type="ORF">DA73_0201940</name>
</gene>
<protein>
    <recommendedName>
        <fullName evidence="1">CHAT domain-containing protein</fullName>
    </recommendedName>
</protein>